<dbReference type="PATRIC" id="fig|909613.9.peg.5692"/>
<feature type="compositionally biased region" description="Low complexity" evidence="1">
    <location>
        <begin position="1"/>
        <end position="20"/>
    </location>
</feature>
<dbReference type="eggNOG" id="COG5651">
    <property type="taxonomic scope" value="Bacteria"/>
</dbReference>
<dbReference type="AlphaFoldDB" id="W7IR05"/>
<dbReference type="Gene3D" id="1.20.1260.20">
    <property type="entry name" value="PPE superfamily"/>
    <property type="match status" value="1"/>
</dbReference>
<name>W7IR05_9PSEU</name>
<accession>W7IR05</accession>
<dbReference type="InterPro" id="IPR038332">
    <property type="entry name" value="PPE_sf"/>
</dbReference>
<organism evidence="2 3">
    <name type="scientific">Actinokineospora spheciospongiae</name>
    <dbReference type="NCBI Taxonomy" id="909613"/>
    <lineage>
        <taxon>Bacteria</taxon>
        <taxon>Bacillati</taxon>
        <taxon>Actinomycetota</taxon>
        <taxon>Actinomycetes</taxon>
        <taxon>Pseudonocardiales</taxon>
        <taxon>Pseudonocardiaceae</taxon>
        <taxon>Actinokineospora</taxon>
    </lineage>
</organism>
<dbReference type="InterPro" id="IPR036689">
    <property type="entry name" value="ESAT-6-like_sf"/>
</dbReference>
<reference evidence="2 3" key="1">
    <citation type="journal article" date="2014" name="Genome Announc.">
        <title>Draft Genome Sequence of the Antitrypanosomally Active Sponge-Associated Bacterium Actinokineospora sp. Strain EG49.</title>
        <authorList>
            <person name="Harjes J."/>
            <person name="Ryu T."/>
            <person name="Abdelmohsen U.R."/>
            <person name="Moitinho-Silva L."/>
            <person name="Horn H."/>
            <person name="Ravasi T."/>
            <person name="Hentschel U."/>
        </authorList>
    </citation>
    <scope>NUCLEOTIDE SEQUENCE [LARGE SCALE GENOMIC DNA]</scope>
    <source>
        <strain evidence="2 3">EG49</strain>
    </source>
</reference>
<dbReference type="SUPFAM" id="SSF140453">
    <property type="entry name" value="EsxAB dimer-like"/>
    <property type="match status" value="1"/>
</dbReference>
<dbReference type="EMBL" id="AYXG01000222">
    <property type="protein sequence ID" value="EWC59026.1"/>
    <property type="molecule type" value="Genomic_DNA"/>
</dbReference>
<feature type="compositionally biased region" description="Low complexity" evidence="1">
    <location>
        <begin position="301"/>
        <end position="332"/>
    </location>
</feature>
<proteinExistence type="predicted"/>
<feature type="region of interest" description="Disordered" evidence="1">
    <location>
        <begin position="1"/>
        <end position="28"/>
    </location>
</feature>
<evidence type="ECO:0000313" key="2">
    <source>
        <dbReference type="EMBL" id="EWC59026.1"/>
    </source>
</evidence>
<comment type="caution">
    <text evidence="2">The sequence shown here is derived from an EMBL/GenBank/DDBJ whole genome shotgun (WGS) entry which is preliminary data.</text>
</comment>
<feature type="compositionally biased region" description="Polar residues" evidence="1">
    <location>
        <begin position="345"/>
        <end position="401"/>
    </location>
</feature>
<sequence length="552" mass="57267">MRRRMTSTTQTTSTASGPRTAEQGAQNITNDITSVKSAIERGDWLEAGMSITNVAMDVIGIAGDPLSAAGSAGFGWIIQHISFLRKPFEALFGSAESILGSSSGWGKTGSQLTQTAEQLRQASVKETGNWTGVAADGYRKAAATQAQGLDALAEVSKAIGETIKGAGQLLAEVRKTVLDFINKCVMKVIQIIIEALAKAWLSFGASIAEGIARSIAEAVQTAQKIASKIQKFVSSLQKIMQAVQKIVQLAKAVKQLLATIGGKAAGTAPAATTQAPQVNPGQLDTAANTQYSNNGQTNQANYNQGQVPGYGGYQPLPGGQQNTANYGQRPAPGYGGYQQPGGGQTNPANYGQTPAPSYGGYQQPTGGGSHQQPSYGQQPNIPSYGGYQQPTGGSPYTNPGVPTTGVPGQVSQVTPPGGWGPSGPPPTPGAPASMVDRARWIGSAVEILINHGVDPSKIDAGQIAQIVDRASGGNPHAVDLSGPGATDGNPPKGMLQVTDSQFQQHQVPGHGNIWEPIDNMLAGVRHILQEWGSIMVLLEALNSGDDKMTIQA</sequence>
<keyword evidence="3" id="KW-1185">Reference proteome</keyword>
<feature type="compositionally biased region" description="Gly residues" evidence="1">
    <location>
        <begin position="333"/>
        <end position="344"/>
    </location>
</feature>
<protein>
    <submittedName>
        <fullName evidence="2">Phage tail length tape-measure protein</fullName>
    </submittedName>
</protein>
<dbReference type="Proteomes" id="UP000019277">
    <property type="component" value="Unassembled WGS sequence"/>
</dbReference>
<dbReference type="STRING" id="909613.UO65_5693"/>
<gene>
    <name evidence="2" type="ORF">UO65_5693</name>
</gene>
<evidence type="ECO:0000256" key="1">
    <source>
        <dbReference type="SAM" id="MobiDB-lite"/>
    </source>
</evidence>
<dbReference type="eggNOG" id="COG3953">
    <property type="taxonomic scope" value="Bacteria"/>
</dbReference>
<evidence type="ECO:0000313" key="3">
    <source>
        <dbReference type="Proteomes" id="UP000019277"/>
    </source>
</evidence>
<feature type="region of interest" description="Disordered" evidence="1">
    <location>
        <begin position="268"/>
        <end position="432"/>
    </location>
</feature>
<feature type="compositionally biased region" description="Polar residues" evidence="1">
    <location>
        <begin position="276"/>
        <end position="300"/>
    </location>
</feature>